<keyword evidence="7" id="KW-0413">Isomerase</keyword>
<dbReference type="GO" id="GO:0043138">
    <property type="term" value="F:3'-5' DNA helicase activity"/>
    <property type="evidence" value="ECO:0007669"/>
    <property type="project" value="UniProtKB-EC"/>
</dbReference>
<evidence type="ECO:0000256" key="8">
    <source>
        <dbReference type="ARBA" id="ARBA00034617"/>
    </source>
</evidence>
<dbReference type="EC" id="5.6.2.4" evidence="9"/>
<dbReference type="SUPFAM" id="SSF89550">
    <property type="entry name" value="PHP domain-like"/>
    <property type="match status" value="1"/>
</dbReference>
<comment type="catalytic activity">
    <reaction evidence="10">
        <text>ATP + H2O = ADP + phosphate + H(+)</text>
        <dbReference type="Rhea" id="RHEA:13065"/>
        <dbReference type="ChEBI" id="CHEBI:15377"/>
        <dbReference type="ChEBI" id="CHEBI:15378"/>
        <dbReference type="ChEBI" id="CHEBI:30616"/>
        <dbReference type="ChEBI" id="CHEBI:43474"/>
        <dbReference type="ChEBI" id="CHEBI:456216"/>
        <dbReference type="EC" id="5.6.2.4"/>
    </reaction>
</comment>
<dbReference type="CDD" id="cd19067">
    <property type="entry name" value="PfuEndoQ-like"/>
    <property type="match status" value="1"/>
</dbReference>
<dbReference type="Pfam" id="PF00580">
    <property type="entry name" value="UvrD-helicase"/>
    <property type="match status" value="1"/>
</dbReference>
<dbReference type="EMBL" id="CACRUA010000035">
    <property type="protein sequence ID" value="VYU63811.1"/>
    <property type="molecule type" value="Genomic_DNA"/>
</dbReference>
<keyword evidence="2 11" id="KW-0547">Nucleotide-binding</keyword>
<evidence type="ECO:0000256" key="10">
    <source>
        <dbReference type="ARBA" id="ARBA00048988"/>
    </source>
</evidence>
<dbReference type="CDD" id="cd18807">
    <property type="entry name" value="SF1_C_UvrD"/>
    <property type="match status" value="1"/>
</dbReference>
<dbReference type="GO" id="GO:0005524">
    <property type="term" value="F:ATP binding"/>
    <property type="evidence" value="ECO:0007669"/>
    <property type="project" value="UniProtKB-UniRule"/>
</dbReference>
<dbReference type="PANTHER" id="PTHR11070">
    <property type="entry name" value="UVRD / RECB / PCRA DNA HELICASE FAMILY MEMBER"/>
    <property type="match status" value="1"/>
</dbReference>
<evidence type="ECO:0000256" key="5">
    <source>
        <dbReference type="ARBA" id="ARBA00022840"/>
    </source>
</evidence>
<dbReference type="GO" id="GO:0000725">
    <property type="term" value="P:recombinational repair"/>
    <property type="evidence" value="ECO:0007669"/>
    <property type="project" value="TreeGrafter"/>
</dbReference>
<dbReference type="InterPro" id="IPR016195">
    <property type="entry name" value="Pol/histidinol_Pase-like"/>
</dbReference>
<name>A0A6N3GIV3_CLOSY</name>
<dbReference type="PROSITE" id="PS51198">
    <property type="entry name" value="UVRD_HELICASE_ATP_BIND"/>
    <property type="match status" value="1"/>
</dbReference>
<dbReference type="InterPro" id="IPR014016">
    <property type="entry name" value="UvrD-like_ATP-bd"/>
</dbReference>
<keyword evidence="4 11" id="KW-0347">Helicase</keyword>
<evidence type="ECO:0000313" key="14">
    <source>
        <dbReference type="EMBL" id="VYU63811.1"/>
    </source>
</evidence>
<dbReference type="PROSITE" id="PS51217">
    <property type="entry name" value="UVRD_HELICASE_CTER"/>
    <property type="match status" value="1"/>
</dbReference>
<dbReference type="AlphaFoldDB" id="A0A6N3GIV3"/>
<comment type="similarity">
    <text evidence="1">Belongs to the helicase family. UvrD subfamily.</text>
</comment>
<proteinExistence type="inferred from homology"/>
<dbReference type="Gene3D" id="1.10.10.160">
    <property type="match status" value="1"/>
</dbReference>
<feature type="binding site" evidence="11">
    <location>
        <begin position="492"/>
        <end position="499"/>
    </location>
    <ligand>
        <name>ATP</name>
        <dbReference type="ChEBI" id="CHEBI:30616"/>
    </ligand>
</feature>
<evidence type="ECO:0000256" key="11">
    <source>
        <dbReference type="PROSITE-ProRule" id="PRU00560"/>
    </source>
</evidence>
<evidence type="ECO:0000256" key="4">
    <source>
        <dbReference type="ARBA" id="ARBA00022806"/>
    </source>
</evidence>
<dbReference type="InterPro" id="IPR014017">
    <property type="entry name" value="DNA_helicase_UvrD-like_C"/>
</dbReference>
<feature type="domain" description="UvrD-like helicase C-terminal" evidence="13">
    <location>
        <begin position="740"/>
        <end position="978"/>
    </location>
</feature>
<dbReference type="GO" id="GO:0016787">
    <property type="term" value="F:hydrolase activity"/>
    <property type="evidence" value="ECO:0007669"/>
    <property type="project" value="UniProtKB-UniRule"/>
</dbReference>
<gene>
    <name evidence="14" type="primary">pcrA_2</name>
    <name evidence="14" type="ORF">CSLFYP84_03074</name>
</gene>
<organism evidence="14">
    <name type="scientific">Clostridium symbiosum</name>
    <name type="common">Bacteroides symbiosus</name>
    <dbReference type="NCBI Taxonomy" id="1512"/>
    <lineage>
        <taxon>Bacteria</taxon>
        <taxon>Bacillati</taxon>
        <taxon>Bacillota</taxon>
        <taxon>Clostridia</taxon>
        <taxon>Lachnospirales</taxon>
        <taxon>Lachnospiraceae</taxon>
        <taxon>Otoolea</taxon>
    </lineage>
</organism>
<keyword evidence="6" id="KW-0238">DNA-binding</keyword>
<dbReference type="PANTHER" id="PTHR11070:SF2">
    <property type="entry name" value="ATP-DEPENDENT DNA HELICASE SRS2"/>
    <property type="match status" value="1"/>
</dbReference>
<dbReference type="RefSeq" id="WP_021642892.1">
    <property type="nucleotide sequence ID" value="NZ_CACRUA010000035.1"/>
</dbReference>
<keyword evidence="5 11" id="KW-0067">ATP-binding</keyword>
<dbReference type="GO" id="GO:0003677">
    <property type="term" value="F:DNA binding"/>
    <property type="evidence" value="ECO:0007669"/>
    <property type="project" value="UniProtKB-KW"/>
</dbReference>
<dbReference type="SUPFAM" id="SSF52540">
    <property type="entry name" value="P-loop containing nucleoside triphosphate hydrolases"/>
    <property type="match status" value="1"/>
</dbReference>
<dbReference type="Gene3D" id="3.40.50.300">
    <property type="entry name" value="P-loop containing nucleotide triphosphate hydrolases"/>
    <property type="match status" value="3"/>
</dbReference>
<dbReference type="Gene3D" id="3.20.20.140">
    <property type="entry name" value="Metal-dependent hydrolases"/>
    <property type="match status" value="1"/>
</dbReference>
<dbReference type="Pfam" id="PF13361">
    <property type="entry name" value="UvrD_C"/>
    <property type="match status" value="2"/>
</dbReference>
<protein>
    <recommendedName>
        <fullName evidence="9">DNA 3'-5' helicase</fullName>
        <ecNumber evidence="9">5.6.2.4</ecNumber>
    </recommendedName>
</protein>
<evidence type="ECO:0000259" key="12">
    <source>
        <dbReference type="PROSITE" id="PS51198"/>
    </source>
</evidence>
<accession>A0A6N3GIV3</accession>
<sequence length="1073" mass="120592">MYIADLHIHSRYSRATSRDCTPEILELWARKKGIRLLGTGDFTHPAWREELKEKLVPAEEGLYTLKEEYRVRDPLTDDSGTPRFVVTGEISSIYKQGERVRKVHSLLLLPSLEDAERLSLRLEQIGNIHSDGRPILGLPCHALLEIMLELCPEAVYIPAHIWTPHFSLFGAFSGFDTIQECFGDLTPHIHALETGLSSDPPMNWRLSALDSYQLISNSDAHSPAKLGREANLIEGELSYPALKKAIETGEGLQGTIEFFPEEGKYHFDGHRKCHLCLSPAEARKFDGKCPVCGKKLTIGVSHRVEELADRAEGYLRPDGKVFESLVPLPEVIAASTGKSAAGVRVQRMYQEMIRRLGDEFSILRNVPAEDIRLTAGTMIAEGISRLRRGEVKRKPGFDGEYGTIQLFEPWELDNVDGQISLALPSQDIVIEEIPTEIFHKAETPDASVTEAAASKEPEGIIIERHDLPVEIFLNENQKEAVTVLARAVSVKAGPGTGKTGTLTARILHLLKERGVKPSEITAVTFTNKAAAELRQRLEKQTGGKKTVRLLNIGTFHSICLEILKENDFECIPAQEEMLLETAGEIVKEYGLPESPSGFLRRLSLEKSGMEPSGAGKDTDENTVFHKAASEYQKRLLAEGVCDFDDLLLETLKLFKSEPKKEIGRHRFHYLLVDEFQDVNPVQFELIRLWNSGGRELFVIGDPDQAIYGFRGTDPACFEYLKKEYPSLKEIALNKNYRSVPAILEGAQAVISENPGQRWKLEPVCTEGSPIRLVTAESVRAEAIFTAKEINRLIGGIDMLDAQEKRVTGRLSGFSDIAVLYRTHRQAAFLETCLRKEGIPYRVAGRDDFLADTAVRGSVSFFRSLLNGEERFLAKLCQRLLWNGMDGPEREAAFERAAKTYSPLMIKEKPYDILDKWIADQNLDNQNMEKLRQLSGMYRNMKEFTDALAFGTEGDLIRPGKKQYRSDAVTLMTMHASKGLEFPVVILCGVRKGLIPLETKGQSGEKDKEEERRLFYVGMTRAKEQLILVTDREQSEFLNALPETCLEREEAGRLKQQEAGMGRQISLFEWMKEQ</sequence>
<feature type="domain" description="UvrD-like helicase ATP-binding" evidence="12">
    <location>
        <begin position="471"/>
        <end position="739"/>
    </location>
</feature>
<dbReference type="InterPro" id="IPR013986">
    <property type="entry name" value="DExx_box_DNA_helicase_dom_sf"/>
</dbReference>
<evidence type="ECO:0000256" key="3">
    <source>
        <dbReference type="ARBA" id="ARBA00022801"/>
    </source>
</evidence>
<dbReference type="CDD" id="cd17932">
    <property type="entry name" value="DEXQc_UvrD"/>
    <property type="match status" value="1"/>
</dbReference>
<keyword evidence="3 11" id="KW-0378">Hydrolase</keyword>
<evidence type="ECO:0000256" key="1">
    <source>
        <dbReference type="ARBA" id="ARBA00009922"/>
    </source>
</evidence>
<evidence type="ECO:0000256" key="6">
    <source>
        <dbReference type="ARBA" id="ARBA00023125"/>
    </source>
</evidence>
<evidence type="ECO:0000259" key="13">
    <source>
        <dbReference type="PROSITE" id="PS51217"/>
    </source>
</evidence>
<evidence type="ECO:0000256" key="7">
    <source>
        <dbReference type="ARBA" id="ARBA00023235"/>
    </source>
</evidence>
<dbReference type="InterPro" id="IPR000212">
    <property type="entry name" value="DNA_helicase_UvrD/REP"/>
</dbReference>
<comment type="catalytic activity">
    <reaction evidence="8">
        <text>Couples ATP hydrolysis with the unwinding of duplex DNA by translocating in the 3'-5' direction.</text>
        <dbReference type="EC" id="5.6.2.4"/>
    </reaction>
</comment>
<dbReference type="Gene3D" id="1.10.486.10">
    <property type="entry name" value="PCRA, domain 4"/>
    <property type="match status" value="2"/>
</dbReference>
<evidence type="ECO:0000256" key="2">
    <source>
        <dbReference type="ARBA" id="ARBA00022741"/>
    </source>
</evidence>
<evidence type="ECO:0000256" key="9">
    <source>
        <dbReference type="ARBA" id="ARBA00034808"/>
    </source>
</evidence>
<reference evidence="14" key="1">
    <citation type="submission" date="2019-11" db="EMBL/GenBank/DDBJ databases">
        <authorList>
            <person name="Feng L."/>
        </authorList>
    </citation>
    <scope>NUCLEOTIDE SEQUENCE</scope>
    <source>
        <strain evidence="14">CsymbiosumLFYP84</strain>
    </source>
</reference>
<dbReference type="InterPro" id="IPR027417">
    <property type="entry name" value="P-loop_NTPase"/>
</dbReference>